<keyword evidence="1" id="KW-0472">Membrane</keyword>
<reference evidence="2" key="1">
    <citation type="submission" date="2023-10" db="EMBL/GenBank/DDBJ databases">
        <authorList>
            <person name="Chen Y."/>
            <person name="Shah S."/>
            <person name="Dougan E. K."/>
            <person name="Thang M."/>
            <person name="Chan C."/>
        </authorList>
    </citation>
    <scope>NUCLEOTIDE SEQUENCE [LARGE SCALE GENOMIC DNA]</scope>
</reference>
<keyword evidence="1" id="KW-1133">Transmembrane helix</keyword>
<comment type="caution">
    <text evidence="2">The sequence shown here is derived from an EMBL/GenBank/DDBJ whole genome shotgun (WGS) entry which is preliminary data.</text>
</comment>
<keyword evidence="3" id="KW-1185">Reference proteome</keyword>
<organism evidence="2 3">
    <name type="scientific">Prorocentrum cordatum</name>
    <dbReference type="NCBI Taxonomy" id="2364126"/>
    <lineage>
        <taxon>Eukaryota</taxon>
        <taxon>Sar</taxon>
        <taxon>Alveolata</taxon>
        <taxon>Dinophyceae</taxon>
        <taxon>Prorocentrales</taxon>
        <taxon>Prorocentraceae</taxon>
        <taxon>Prorocentrum</taxon>
    </lineage>
</organism>
<proteinExistence type="predicted"/>
<gene>
    <name evidence="2" type="ORF">PCOR1329_LOCUS17282</name>
</gene>
<evidence type="ECO:0000313" key="2">
    <source>
        <dbReference type="EMBL" id="CAK0813288.1"/>
    </source>
</evidence>
<dbReference type="Proteomes" id="UP001189429">
    <property type="component" value="Unassembled WGS sequence"/>
</dbReference>
<accession>A0ABN9R3E8</accession>
<evidence type="ECO:0000313" key="3">
    <source>
        <dbReference type="Proteomes" id="UP001189429"/>
    </source>
</evidence>
<feature type="transmembrane region" description="Helical" evidence="1">
    <location>
        <begin position="80"/>
        <end position="100"/>
    </location>
</feature>
<name>A0ABN9R3E8_9DINO</name>
<dbReference type="EMBL" id="CAUYUJ010005339">
    <property type="protein sequence ID" value="CAK0813288.1"/>
    <property type="molecule type" value="Genomic_DNA"/>
</dbReference>
<keyword evidence="1" id="KW-0812">Transmembrane</keyword>
<sequence length="179" mass="19910">MSSVAGVFWPVVISLSGFFMSTSGLIRSALSHSCAEHTWHWYFDCVYVVLCASPTIAHIGMRLASLAENIEGKQFFQRNFAGPLIADAIVCIVDFVGYVVPSLIRELHEGGRGYACIFQSPPSPHPLRFRTLPAALSNTRWSILCRCRRPWHEVCPVRSSATPNFNDDVGSEQFFKVDG</sequence>
<feature type="transmembrane region" description="Helical" evidence="1">
    <location>
        <begin position="41"/>
        <end position="59"/>
    </location>
</feature>
<evidence type="ECO:0000256" key="1">
    <source>
        <dbReference type="SAM" id="Phobius"/>
    </source>
</evidence>
<protein>
    <submittedName>
        <fullName evidence="2">Uncharacterized protein</fullName>
    </submittedName>
</protein>